<accession>A0A0E9X0X6</accession>
<protein>
    <recommendedName>
        <fullName evidence="5">ethanolamine kinase</fullName>
        <ecNumber evidence="5">2.7.1.82</ecNumber>
    </recommendedName>
</protein>
<evidence type="ECO:0000256" key="4">
    <source>
        <dbReference type="ARBA" id="ARBA00038211"/>
    </source>
</evidence>
<organism evidence="6">
    <name type="scientific">Anguilla anguilla</name>
    <name type="common">European freshwater eel</name>
    <name type="synonym">Muraena anguilla</name>
    <dbReference type="NCBI Taxonomy" id="7936"/>
    <lineage>
        <taxon>Eukaryota</taxon>
        <taxon>Metazoa</taxon>
        <taxon>Chordata</taxon>
        <taxon>Craniata</taxon>
        <taxon>Vertebrata</taxon>
        <taxon>Euteleostomi</taxon>
        <taxon>Actinopterygii</taxon>
        <taxon>Neopterygii</taxon>
        <taxon>Teleostei</taxon>
        <taxon>Anguilliformes</taxon>
        <taxon>Anguillidae</taxon>
        <taxon>Anguilla</taxon>
    </lineage>
</organism>
<dbReference type="EMBL" id="GBXM01012353">
    <property type="protein sequence ID" value="JAH96224.1"/>
    <property type="molecule type" value="Transcribed_RNA"/>
</dbReference>
<dbReference type="PANTHER" id="PTHR22603:SF101">
    <property type="entry name" value="CHOLINE KINASE BETA"/>
    <property type="match status" value="1"/>
</dbReference>
<dbReference type="GO" id="GO:0005737">
    <property type="term" value="C:cytoplasm"/>
    <property type="evidence" value="ECO:0007669"/>
    <property type="project" value="TreeGrafter"/>
</dbReference>
<sequence>MENYPSREQQLHFFRSYLAESGGYTESMTVEDRARVEEELINESNRYALASHFLWGLWSIIQAKMSTIEFGYMDYAQSRFNAYFNQKKMFT</sequence>
<evidence type="ECO:0000256" key="3">
    <source>
        <dbReference type="ARBA" id="ARBA00037883"/>
    </source>
</evidence>
<name>A0A0E9X0X6_ANGAN</name>
<keyword evidence="2" id="KW-1208">Phospholipid metabolism</keyword>
<keyword evidence="1" id="KW-0444">Lipid biosynthesis</keyword>
<keyword evidence="1" id="KW-0443">Lipid metabolism</keyword>
<dbReference type="EC" id="2.7.1.82" evidence="5"/>
<evidence type="ECO:0000313" key="6">
    <source>
        <dbReference type="EMBL" id="JAH96224.1"/>
    </source>
</evidence>
<dbReference type="GO" id="GO:0004305">
    <property type="term" value="F:ethanolamine kinase activity"/>
    <property type="evidence" value="ECO:0007669"/>
    <property type="project" value="UniProtKB-EC"/>
</dbReference>
<reference evidence="6" key="1">
    <citation type="submission" date="2014-11" db="EMBL/GenBank/DDBJ databases">
        <authorList>
            <person name="Amaro Gonzalez C."/>
        </authorList>
    </citation>
    <scope>NUCLEOTIDE SEQUENCE</scope>
</reference>
<reference evidence="6" key="2">
    <citation type="journal article" date="2015" name="Fish Shellfish Immunol.">
        <title>Early steps in the European eel (Anguilla anguilla)-Vibrio vulnificus interaction in the gills: Role of the RtxA13 toxin.</title>
        <authorList>
            <person name="Callol A."/>
            <person name="Pajuelo D."/>
            <person name="Ebbesson L."/>
            <person name="Teles M."/>
            <person name="MacKenzie S."/>
            <person name="Amaro C."/>
        </authorList>
    </citation>
    <scope>NUCLEOTIDE SEQUENCE</scope>
</reference>
<proteinExistence type="inferred from homology"/>
<dbReference type="Gene3D" id="3.90.1200.10">
    <property type="match status" value="1"/>
</dbReference>
<evidence type="ECO:0000256" key="5">
    <source>
        <dbReference type="ARBA" id="ARBA00038874"/>
    </source>
</evidence>
<keyword evidence="1" id="KW-0594">Phospholipid biosynthesis</keyword>
<dbReference type="AlphaFoldDB" id="A0A0E9X0X6"/>
<evidence type="ECO:0000256" key="2">
    <source>
        <dbReference type="ARBA" id="ARBA00023264"/>
    </source>
</evidence>
<dbReference type="Pfam" id="PF01633">
    <property type="entry name" value="Choline_kinase"/>
    <property type="match status" value="1"/>
</dbReference>
<dbReference type="SUPFAM" id="SSF56112">
    <property type="entry name" value="Protein kinase-like (PK-like)"/>
    <property type="match status" value="1"/>
</dbReference>
<dbReference type="GO" id="GO:0004103">
    <property type="term" value="F:choline kinase activity"/>
    <property type="evidence" value="ECO:0007669"/>
    <property type="project" value="TreeGrafter"/>
</dbReference>
<dbReference type="GO" id="GO:0006646">
    <property type="term" value="P:phosphatidylethanolamine biosynthetic process"/>
    <property type="evidence" value="ECO:0007669"/>
    <property type="project" value="TreeGrafter"/>
</dbReference>
<comment type="pathway">
    <text evidence="3">Phospholipid metabolism; phosphatidylethanolamine biosynthesis; phosphatidylethanolamine from ethanolamine: step 1/3.</text>
</comment>
<dbReference type="PANTHER" id="PTHR22603">
    <property type="entry name" value="CHOLINE/ETHANOALAMINE KINASE"/>
    <property type="match status" value="1"/>
</dbReference>
<comment type="similarity">
    <text evidence="4">Belongs to the choline/ethanolamine kinase family.</text>
</comment>
<evidence type="ECO:0000256" key="1">
    <source>
        <dbReference type="ARBA" id="ARBA00023209"/>
    </source>
</evidence>
<dbReference type="InterPro" id="IPR011009">
    <property type="entry name" value="Kinase-like_dom_sf"/>
</dbReference>